<keyword evidence="7" id="KW-1185">Reference proteome</keyword>
<dbReference type="SUPFAM" id="SSF50978">
    <property type="entry name" value="WD40 repeat-like"/>
    <property type="match status" value="1"/>
</dbReference>
<dbReference type="CDD" id="cd00200">
    <property type="entry name" value="WD40"/>
    <property type="match status" value="1"/>
</dbReference>
<dbReference type="PANTHER" id="PTHR44006:SF1">
    <property type="entry name" value="U5 SMALL NUCLEAR RIBONUCLEOPROTEIN 40 KDA PROTEIN"/>
    <property type="match status" value="1"/>
</dbReference>
<dbReference type="PROSITE" id="PS50082">
    <property type="entry name" value="WD_REPEATS_2"/>
    <property type="match status" value="7"/>
</dbReference>
<keyword evidence="3" id="KW-0677">Repeat</keyword>
<evidence type="ECO:0000256" key="1">
    <source>
        <dbReference type="ARBA" id="ARBA00022574"/>
    </source>
</evidence>
<dbReference type="GO" id="GO:0003723">
    <property type="term" value="F:RNA binding"/>
    <property type="evidence" value="ECO:0007669"/>
    <property type="project" value="TreeGrafter"/>
</dbReference>
<dbReference type="PANTHER" id="PTHR44006">
    <property type="entry name" value="U5 SMALL NUCLEAR RIBONUCLEOPROTEIN 40 KDA PROTEIN"/>
    <property type="match status" value="1"/>
</dbReference>
<evidence type="ECO:0000256" key="2">
    <source>
        <dbReference type="ARBA" id="ARBA00022664"/>
    </source>
</evidence>
<feature type="repeat" description="WD" evidence="5">
    <location>
        <begin position="273"/>
        <end position="314"/>
    </location>
</feature>
<comment type="caution">
    <text evidence="6">The sequence shown here is derived from an EMBL/GenBank/DDBJ whole genome shotgun (WGS) entry which is preliminary data.</text>
</comment>
<sequence>MSVEDRIAVIKRSREPDGYGADKRFRVDTQAALAVVQSQGIQRTSGLVAPTMLLTGHEAAVYSVAFDPKGAHLASGSFDKTIMLWDVFGEGSCNYNVLSGHRNAVMQVQWSADGAYIGSASADRTAALWDAGKGTRKRLYKGHTKVVNSVSMSRTQKNLMATGSDDCTVRLWDARERREVMTFTTLYQVTAVEMGLGDLVVFSGGIDNNIRVWDLRREAQAFAMEGHRDTITGLALSPSGTSLLANSMDRTLCEWDVRPFATERCLKTYRGATHGADRNLLGCSWSPSGEMVAAGSADRVVHIWDQPTGQELYYLPGHAGTVNDVRFHPSEPIVASCGSDKHIYLGEL</sequence>
<dbReference type="InterPro" id="IPR015943">
    <property type="entry name" value="WD40/YVTN_repeat-like_dom_sf"/>
</dbReference>
<dbReference type="GO" id="GO:0008380">
    <property type="term" value="P:RNA splicing"/>
    <property type="evidence" value="ECO:0007669"/>
    <property type="project" value="UniProtKB-KW"/>
</dbReference>
<evidence type="ECO:0000256" key="5">
    <source>
        <dbReference type="PROSITE-ProRule" id="PRU00221"/>
    </source>
</evidence>
<dbReference type="InterPro" id="IPR052234">
    <property type="entry name" value="U5_snRNP_Component"/>
</dbReference>
<dbReference type="GO" id="GO:0006397">
    <property type="term" value="P:mRNA processing"/>
    <property type="evidence" value="ECO:0007669"/>
    <property type="project" value="UniProtKB-KW"/>
</dbReference>
<protein>
    <submittedName>
        <fullName evidence="6">WD40-repeat-containing domain protein</fullName>
    </submittedName>
</protein>
<feature type="repeat" description="WD" evidence="5">
    <location>
        <begin position="201"/>
        <end position="223"/>
    </location>
</feature>
<dbReference type="InterPro" id="IPR001680">
    <property type="entry name" value="WD40_rpt"/>
</dbReference>
<dbReference type="GO" id="GO:0071013">
    <property type="term" value="C:catalytic step 2 spliceosome"/>
    <property type="evidence" value="ECO:0007669"/>
    <property type="project" value="TreeGrafter"/>
</dbReference>
<evidence type="ECO:0000313" key="7">
    <source>
        <dbReference type="Proteomes" id="UP000664859"/>
    </source>
</evidence>
<dbReference type="OrthoDB" id="1068471at2759"/>
<dbReference type="AlphaFoldDB" id="A0A835ZD06"/>
<accession>A0A835ZD06</accession>
<dbReference type="PRINTS" id="PR00320">
    <property type="entry name" value="GPROTEINBRPT"/>
</dbReference>
<proteinExistence type="predicted"/>
<dbReference type="InterPro" id="IPR019775">
    <property type="entry name" value="WD40_repeat_CS"/>
</dbReference>
<dbReference type="EMBL" id="JAFCMP010000043">
    <property type="protein sequence ID" value="KAG5189907.1"/>
    <property type="molecule type" value="Genomic_DNA"/>
</dbReference>
<evidence type="ECO:0000256" key="3">
    <source>
        <dbReference type="ARBA" id="ARBA00022737"/>
    </source>
</evidence>
<reference evidence="6" key="1">
    <citation type="submission" date="2021-02" db="EMBL/GenBank/DDBJ databases">
        <title>First Annotated Genome of the Yellow-green Alga Tribonema minus.</title>
        <authorList>
            <person name="Mahan K.M."/>
        </authorList>
    </citation>
    <scope>NUCLEOTIDE SEQUENCE</scope>
    <source>
        <strain evidence="6">UTEX B ZZ1240</strain>
    </source>
</reference>
<evidence type="ECO:0000256" key="4">
    <source>
        <dbReference type="ARBA" id="ARBA00023187"/>
    </source>
</evidence>
<dbReference type="Pfam" id="PF00400">
    <property type="entry name" value="WD40"/>
    <property type="match status" value="6"/>
</dbReference>
<keyword evidence="2" id="KW-0507">mRNA processing</keyword>
<dbReference type="Proteomes" id="UP000664859">
    <property type="component" value="Unassembled WGS sequence"/>
</dbReference>
<dbReference type="SMART" id="SM00320">
    <property type="entry name" value="WD40"/>
    <property type="match status" value="7"/>
</dbReference>
<evidence type="ECO:0000313" key="6">
    <source>
        <dbReference type="EMBL" id="KAG5189907.1"/>
    </source>
</evidence>
<keyword evidence="4" id="KW-0508">mRNA splicing</keyword>
<feature type="repeat" description="WD" evidence="5">
    <location>
        <begin position="98"/>
        <end position="139"/>
    </location>
</feature>
<organism evidence="6 7">
    <name type="scientific">Tribonema minus</name>
    <dbReference type="NCBI Taxonomy" id="303371"/>
    <lineage>
        <taxon>Eukaryota</taxon>
        <taxon>Sar</taxon>
        <taxon>Stramenopiles</taxon>
        <taxon>Ochrophyta</taxon>
        <taxon>PX clade</taxon>
        <taxon>Xanthophyceae</taxon>
        <taxon>Tribonematales</taxon>
        <taxon>Tribonemataceae</taxon>
        <taxon>Tribonema</taxon>
    </lineage>
</organism>
<feature type="repeat" description="WD" evidence="5">
    <location>
        <begin position="224"/>
        <end position="258"/>
    </location>
</feature>
<feature type="repeat" description="WD" evidence="5">
    <location>
        <begin position="140"/>
        <end position="182"/>
    </location>
</feature>
<feature type="repeat" description="WD" evidence="5">
    <location>
        <begin position="315"/>
        <end position="348"/>
    </location>
</feature>
<name>A0A835ZD06_9STRA</name>
<dbReference type="InterPro" id="IPR020472">
    <property type="entry name" value="WD40_PAC1"/>
</dbReference>
<dbReference type="InterPro" id="IPR036322">
    <property type="entry name" value="WD40_repeat_dom_sf"/>
</dbReference>
<keyword evidence="1 5" id="KW-0853">WD repeat</keyword>
<dbReference type="PROSITE" id="PS00678">
    <property type="entry name" value="WD_REPEATS_1"/>
    <property type="match status" value="2"/>
</dbReference>
<gene>
    <name evidence="6" type="ORF">JKP88DRAFT_232849</name>
</gene>
<feature type="repeat" description="WD" evidence="5">
    <location>
        <begin position="54"/>
        <end position="87"/>
    </location>
</feature>
<dbReference type="Gene3D" id="2.130.10.10">
    <property type="entry name" value="YVTN repeat-like/Quinoprotein amine dehydrogenase"/>
    <property type="match status" value="1"/>
</dbReference>
<dbReference type="PROSITE" id="PS50294">
    <property type="entry name" value="WD_REPEATS_REGION"/>
    <property type="match status" value="6"/>
</dbReference>